<sequence>MFRRGYIALAPDYWGSASVRLTRAHLDRIVRRHQSSLVESLESNLLAKNRENAWSNFNQLLNSGKENGIKASQYSKLLELVVSVPRVSITERARGQKILLSMQRNQVRFTNCTEYASLILFHAKNGRIDLIKRTLAEMKRQGIEPDASIYHYWIKETIPRNFSAGLEVIKYMEACGVKPELPTIEILRKAALEKNELETLTKIEEKFGNLRAQEGTQAYAAQIENYTRALEIKKAEGLFEVMKQAKVSPDSLTYNSMIRMYGRVRDYESVLSLYNAVRAAGLRLTESSYNYTAISLASFSRLDEALKVLEEMAARRLRPDQHCYDLVVRELLTVSRPVDAFNLYRQALDSKTLLSVKTFTRLIHHQLKQRNSTEAMQIYQDMLQQGITPDARVLTVLVEVQSRFGCTDHADFLWNEVRRHKVQMDDYLCNTLLNACIRNSSSESAVEVFEAGRRLGYSFDRSVYRALLQLCLNGNQLDAAKRILSPPTLEPKVDIVTCTMLLRSFADQFDLDGVRMVHRLIDSNNVQLDIIALNTLLDSYGKCGILREAERLFSAHLAPNSYPKLDTISYNTMIRSYTLRNMFAQADDTLESMISAGLLPSTVTFNTLIAGYIRHGDLARAESLVLRMQKLKIPRNTVTFNTMILGYMSDSNIDAASSSYKEMLALGVKPDVQTFDTLIHGCMNHSRFTQARQWFEEMARTDTQPTIETFNTFMNGYLKAYRIDDALRVFDDLYTRLPIAPTVVTYGILMNCWSYAKNHEKVLAMWSKLQSEPNFARWDPTGCISVLLDSCGVNADLDELEKRWSEVNALNVPLSENNYASYCEALVRCRQRNKAVEVLESWHQKNGKISGKTGEVMLKLLSHDKPLAARIKRCLHNDTTEQ</sequence>
<organism evidence="3 4">
    <name type="scientific">Basidiobolus meristosporus CBS 931.73</name>
    <dbReference type="NCBI Taxonomy" id="1314790"/>
    <lineage>
        <taxon>Eukaryota</taxon>
        <taxon>Fungi</taxon>
        <taxon>Fungi incertae sedis</taxon>
        <taxon>Zoopagomycota</taxon>
        <taxon>Entomophthoromycotina</taxon>
        <taxon>Basidiobolomycetes</taxon>
        <taxon>Basidiobolales</taxon>
        <taxon>Basidiobolaceae</taxon>
        <taxon>Basidiobolus</taxon>
    </lineage>
</organism>
<keyword evidence="4" id="KW-1185">Reference proteome</keyword>
<dbReference type="PROSITE" id="PS51375">
    <property type="entry name" value="PPR"/>
    <property type="match status" value="10"/>
</dbReference>
<dbReference type="InParanoid" id="A0A1Y1XU34"/>
<dbReference type="Proteomes" id="UP000193498">
    <property type="component" value="Unassembled WGS sequence"/>
</dbReference>
<feature type="repeat" description="PPR" evidence="2">
    <location>
        <begin position="601"/>
        <end position="635"/>
    </location>
</feature>
<dbReference type="AlphaFoldDB" id="A0A1Y1XU34"/>
<feature type="repeat" description="PPR" evidence="2">
    <location>
        <begin position="285"/>
        <end position="319"/>
    </location>
</feature>
<dbReference type="Pfam" id="PF01535">
    <property type="entry name" value="PPR"/>
    <property type="match status" value="1"/>
</dbReference>
<dbReference type="Gene3D" id="1.25.40.10">
    <property type="entry name" value="Tetratricopeptide repeat domain"/>
    <property type="match status" value="6"/>
</dbReference>
<feature type="repeat" description="PPR" evidence="2">
    <location>
        <begin position="250"/>
        <end position="284"/>
    </location>
</feature>
<dbReference type="OrthoDB" id="185373at2759"/>
<dbReference type="EMBL" id="MCFE01000467">
    <property type="protein sequence ID" value="ORX89195.1"/>
    <property type="molecule type" value="Genomic_DNA"/>
</dbReference>
<feature type="repeat" description="PPR" evidence="2">
    <location>
        <begin position="671"/>
        <end position="705"/>
    </location>
</feature>
<feature type="repeat" description="PPR" evidence="2">
    <location>
        <begin position="529"/>
        <end position="563"/>
    </location>
</feature>
<accession>A0A1Y1XU34</accession>
<dbReference type="NCBIfam" id="TIGR00756">
    <property type="entry name" value="PPR"/>
    <property type="match status" value="8"/>
</dbReference>
<dbReference type="Pfam" id="PF13041">
    <property type="entry name" value="PPR_2"/>
    <property type="match status" value="4"/>
</dbReference>
<dbReference type="InterPro" id="IPR002885">
    <property type="entry name" value="PPR_rpt"/>
</dbReference>
<feature type="repeat" description="PPR" evidence="2">
    <location>
        <begin position="636"/>
        <end position="670"/>
    </location>
</feature>
<keyword evidence="1" id="KW-0677">Repeat</keyword>
<feature type="repeat" description="PPR" evidence="2">
    <location>
        <begin position="355"/>
        <end position="389"/>
    </location>
</feature>
<dbReference type="STRING" id="1314790.A0A1Y1XU34"/>
<feature type="repeat" description="PPR" evidence="2">
    <location>
        <begin position="566"/>
        <end position="600"/>
    </location>
</feature>
<feature type="repeat" description="PPR" evidence="2">
    <location>
        <begin position="111"/>
        <end position="145"/>
    </location>
</feature>
<dbReference type="PANTHER" id="PTHR47936">
    <property type="entry name" value="PPR_LONG DOMAIN-CONTAINING PROTEIN"/>
    <property type="match status" value="1"/>
</dbReference>
<evidence type="ECO:0000256" key="2">
    <source>
        <dbReference type="PROSITE-ProRule" id="PRU00708"/>
    </source>
</evidence>
<name>A0A1Y1XU34_9FUNG</name>
<evidence type="ECO:0008006" key="5">
    <source>
        <dbReference type="Google" id="ProtNLM"/>
    </source>
</evidence>
<dbReference type="PANTHER" id="PTHR47936:SF1">
    <property type="entry name" value="PENTATRICOPEPTIDE REPEAT-CONTAINING PROTEIN GUN1, CHLOROPLASTIC"/>
    <property type="match status" value="1"/>
</dbReference>
<gene>
    <name evidence="3" type="ORF">K493DRAFT_383418</name>
</gene>
<reference evidence="3 4" key="1">
    <citation type="submission" date="2016-07" db="EMBL/GenBank/DDBJ databases">
        <title>Pervasive Adenine N6-methylation of Active Genes in Fungi.</title>
        <authorList>
            <consortium name="DOE Joint Genome Institute"/>
            <person name="Mondo S.J."/>
            <person name="Dannebaum R.O."/>
            <person name="Kuo R.C."/>
            <person name="Labutti K."/>
            <person name="Haridas S."/>
            <person name="Kuo A."/>
            <person name="Salamov A."/>
            <person name="Ahrendt S.R."/>
            <person name="Lipzen A."/>
            <person name="Sullivan W."/>
            <person name="Andreopoulos W.B."/>
            <person name="Clum A."/>
            <person name="Lindquist E."/>
            <person name="Daum C."/>
            <person name="Ramamoorthy G.K."/>
            <person name="Gryganskyi A."/>
            <person name="Culley D."/>
            <person name="Magnuson J.K."/>
            <person name="James T.Y."/>
            <person name="O'Malley M.A."/>
            <person name="Stajich J.E."/>
            <person name="Spatafora J.W."/>
            <person name="Visel A."/>
            <person name="Grigoriev I.V."/>
        </authorList>
    </citation>
    <scope>NUCLEOTIDE SEQUENCE [LARGE SCALE GENOMIC DNA]</scope>
    <source>
        <strain evidence="3 4">CBS 931.73</strain>
    </source>
</reference>
<proteinExistence type="predicted"/>
<evidence type="ECO:0000256" key="1">
    <source>
        <dbReference type="ARBA" id="ARBA00022737"/>
    </source>
</evidence>
<feature type="repeat" description="PPR" evidence="2">
    <location>
        <begin position="706"/>
        <end position="741"/>
    </location>
</feature>
<protein>
    <recommendedName>
        <fullName evidence="5">TPR-like protein</fullName>
    </recommendedName>
</protein>
<dbReference type="InterPro" id="IPR011990">
    <property type="entry name" value="TPR-like_helical_dom_sf"/>
</dbReference>
<evidence type="ECO:0000313" key="3">
    <source>
        <dbReference type="EMBL" id="ORX89195.1"/>
    </source>
</evidence>
<evidence type="ECO:0000313" key="4">
    <source>
        <dbReference type="Proteomes" id="UP000193498"/>
    </source>
</evidence>
<comment type="caution">
    <text evidence="3">The sequence shown here is derived from an EMBL/GenBank/DDBJ whole genome shotgun (WGS) entry which is preliminary data.</text>
</comment>
<dbReference type="Pfam" id="PF13812">
    <property type="entry name" value="PPR_3"/>
    <property type="match status" value="3"/>
</dbReference>